<dbReference type="Gene3D" id="4.10.240.10">
    <property type="entry name" value="Zn(2)-C6 fungal-type DNA-binding domain"/>
    <property type="match status" value="1"/>
</dbReference>
<evidence type="ECO:0000256" key="4">
    <source>
        <dbReference type="ARBA" id="ARBA00023163"/>
    </source>
</evidence>
<keyword evidence="8" id="KW-1185">Reference proteome</keyword>
<keyword evidence="2" id="KW-0805">Transcription regulation</keyword>
<dbReference type="GO" id="GO:0003677">
    <property type="term" value="F:DNA binding"/>
    <property type="evidence" value="ECO:0007669"/>
    <property type="project" value="UniProtKB-KW"/>
</dbReference>
<evidence type="ECO:0000313" key="8">
    <source>
        <dbReference type="Proteomes" id="UP000184356"/>
    </source>
</evidence>
<evidence type="ECO:0000259" key="6">
    <source>
        <dbReference type="PROSITE" id="PS50048"/>
    </source>
</evidence>
<keyword evidence="1" id="KW-0479">Metal-binding</keyword>
<protein>
    <recommendedName>
        <fullName evidence="6">Zn(2)-C6 fungal-type domain-containing protein</fullName>
    </recommendedName>
</protein>
<accession>A0A1L9TYP7</accession>
<keyword evidence="3" id="KW-0238">DNA-binding</keyword>
<dbReference type="CDD" id="cd12148">
    <property type="entry name" value="fungal_TF_MHR"/>
    <property type="match status" value="1"/>
</dbReference>
<dbReference type="SUPFAM" id="SSF57701">
    <property type="entry name" value="Zn2/Cys6 DNA-binding domain"/>
    <property type="match status" value="1"/>
</dbReference>
<dbReference type="STRING" id="1036612.A0A1L9TYP7"/>
<dbReference type="OrthoDB" id="10067394at2759"/>
<feature type="domain" description="Zn(2)-C6 fungal-type" evidence="6">
    <location>
        <begin position="9"/>
        <end position="39"/>
    </location>
</feature>
<dbReference type="Pfam" id="PF04082">
    <property type="entry name" value="Fungal_trans"/>
    <property type="match status" value="1"/>
</dbReference>
<dbReference type="Pfam" id="PF00172">
    <property type="entry name" value="Zn_clus"/>
    <property type="match status" value="1"/>
</dbReference>
<dbReference type="InterPro" id="IPR036864">
    <property type="entry name" value="Zn2-C6_fun-type_DNA-bd_sf"/>
</dbReference>
<dbReference type="PROSITE" id="PS00463">
    <property type="entry name" value="ZN2_CY6_FUNGAL_1"/>
    <property type="match status" value="1"/>
</dbReference>
<dbReference type="PANTHER" id="PTHR47431:SF1">
    <property type="entry name" value="ZN(II)2CYS6 TRANSCRIPTION FACTOR (EUROFUNG)"/>
    <property type="match status" value="1"/>
</dbReference>
<proteinExistence type="predicted"/>
<evidence type="ECO:0000256" key="2">
    <source>
        <dbReference type="ARBA" id="ARBA00023015"/>
    </source>
</evidence>
<gene>
    <name evidence="7" type="ORF">ASPSYDRAFT_84559</name>
</gene>
<dbReference type="PROSITE" id="PS50048">
    <property type="entry name" value="ZN2_CY6_FUNGAL_2"/>
    <property type="match status" value="1"/>
</dbReference>
<dbReference type="Proteomes" id="UP000184356">
    <property type="component" value="Unassembled WGS sequence"/>
</dbReference>
<keyword evidence="5" id="KW-0539">Nucleus</keyword>
<dbReference type="InterPro" id="IPR001138">
    <property type="entry name" value="Zn2Cys6_DnaBD"/>
</dbReference>
<reference evidence="8" key="1">
    <citation type="journal article" date="2017" name="Genome Biol.">
        <title>Comparative genomics reveals high biological diversity and specific adaptations in the industrially and medically important fungal genus Aspergillus.</title>
        <authorList>
            <person name="de Vries R.P."/>
            <person name="Riley R."/>
            <person name="Wiebenga A."/>
            <person name="Aguilar-Osorio G."/>
            <person name="Amillis S."/>
            <person name="Uchima C.A."/>
            <person name="Anderluh G."/>
            <person name="Asadollahi M."/>
            <person name="Askin M."/>
            <person name="Barry K."/>
            <person name="Battaglia E."/>
            <person name="Bayram O."/>
            <person name="Benocci T."/>
            <person name="Braus-Stromeyer S.A."/>
            <person name="Caldana C."/>
            <person name="Canovas D."/>
            <person name="Cerqueira G.C."/>
            <person name="Chen F."/>
            <person name="Chen W."/>
            <person name="Choi C."/>
            <person name="Clum A."/>
            <person name="Dos Santos R.A."/>
            <person name="Damasio A.R."/>
            <person name="Diallinas G."/>
            <person name="Emri T."/>
            <person name="Fekete E."/>
            <person name="Flipphi M."/>
            <person name="Freyberg S."/>
            <person name="Gallo A."/>
            <person name="Gournas C."/>
            <person name="Habgood R."/>
            <person name="Hainaut M."/>
            <person name="Harispe M.L."/>
            <person name="Henrissat B."/>
            <person name="Hilden K.S."/>
            <person name="Hope R."/>
            <person name="Hossain A."/>
            <person name="Karabika E."/>
            <person name="Karaffa L."/>
            <person name="Karanyi Z."/>
            <person name="Krasevec N."/>
            <person name="Kuo A."/>
            <person name="Kusch H."/>
            <person name="LaButti K."/>
            <person name="Lagendijk E.L."/>
            <person name="Lapidus A."/>
            <person name="Levasseur A."/>
            <person name="Lindquist E."/>
            <person name="Lipzen A."/>
            <person name="Logrieco A.F."/>
            <person name="MacCabe A."/>
            <person name="Maekelae M.R."/>
            <person name="Malavazi I."/>
            <person name="Melin P."/>
            <person name="Meyer V."/>
            <person name="Mielnichuk N."/>
            <person name="Miskei M."/>
            <person name="Molnar A.P."/>
            <person name="Mule G."/>
            <person name="Ngan C.Y."/>
            <person name="Orejas M."/>
            <person name="Orosz E."/>
            <person name="Ouedraogo J.P."/>
            <person name="Overkamp K.M."/>
            <person name="Park H.-S."/>
            <person name="Perrone G."/>
            <person name="Piumi F."/>
            <person name="Punt P.J."/>
            <person name="Ram A.F."/>
            <person name="Ramon A."/>
            <person name="Rauscher S."/>
            <person name="Record E."/>
            <person name="Riano-Pachon D.M."/>
            <person name="Robert V."/>
            <person name="Roehrig J."/>
            <person name="Ruller R."/>
            <person name="Salamov A."/>
            <person name="Salih N.S."/>
            <person name="Samson R.A."/>
            <person name="Sandor E."/>
            <person name="Sanguinetti M."/>
            <person name="Schuetze T."/>
            <person name="Sepcic K."/>
            <person name="Shelest E."/>
            <person name="Sherlock G."/>
            <person name="Sophianopoulou V."/>
            <person name="Squina F.M."/>
            <person name="Sun H."/>
            <person name="Susca A."/>
            <person name="Todd R.B."/>
            <person name="Tsang A."/>
            <person name="Unkles S.E."/>
            <person name="van de Wiele N."/>
            <person name="van Rossen-Uffink D."/>
            <person name="Oliveira J.V."/>
            <person name="Vesth T.C."/>
            <person name="Visser J."/>
            <person name="Yu J.-H."/>
            <person name="Zhou M."/>
            <person name="Andersen M.R."/>
            <person name="Archer D.B."/>
            <person name="Baker S.E."/>
            <person name="Benoit I."/>
            <person name="Brakhage A.A."/>
            <person name="Braus G.H."/>
            <person name="Fischer R."/>
            <person name="Frisvad J.C."/>
            <person name="Goldman G.H."/>
            <person name="Houbraken J."/>
            <person name="Oakley B."/>
            <person name="Pocsi I."/>
            <person name="Scazzocchio C."/>
            <person name="Seiboth B."/>
            <person name="vanKuyk P.A."/>
            <person name="Wortman J."/>
            <person name="Dyer P.S."/>
            <person name="Grigoriev I.V."/>
        </authorList>
    </citation>
    <scope>NUCLEOTIDE SEQUENCE [LARGE SCALE GENOMIC DNA]</scope>
    <source>
        <strain evidence="8">CBS 593.65</strain>
    </source>
</reference>
<evidence type="ECO:0000256" key="3">
    <source>
        <dbReference type="ARBA" id="ARBA00023125"/>
    </source>
</evidence>
<sequence length="511" mass="56198">MESTPTQVACLNCREKHLKCDGDTSGCARCASLNLSCQFVASRRGRKTRPGPYHIPQAPSLENYISTPGAITPLLPLDDILEESGTVTVPRSVDRQDLNIHLISSYYLNYHAAHPFLPPFQSFLKSNPPKCLIDVIEFASSQYLSAHYAVDTTDLLISSVGEAALSVEKVQSFLLLPIVCHGRQNPEKAKACLSWAIKGSLDLGMHQRQFSDDIVLQDTARAESIRRTWWEILVIDTLLAALQIGGSLQVDVGEYPDVPLPCAENDYSDAYIGSPPICLHDLERQLLPHEEGDFSSLAYRVEAAIMLRKCLLVTEARTSHQALDILDASIAGWFHRIPKSKRAIFDNTGEIDRPMFQAMMIMHCASIYLHYPRSYLPSFLPSANQVICYQPLGSSVSANPLMHEAKVASSAVSVSKLASLSTSTTFHTPFFACAMVLSSVIQLAVLSADWLPSFGANWQYVGLNIGVLNSMGDTWEIARVSMRRIREMTSGVLDTPTGDSGAVLDVLDLQP</sequence>
<dbReference type="GO" id="GO:0000981">
    <property type="term" value="F:DNA-binding transcription factor activity, RNA polymerase II-specific"/>
    <property type="evidence" value="ECO:0007669"/>
    <property type="project" value="InterPro"/>
</dbReference>
<keyword evidence="4" id="KW-0804">Transcription</keyword>
<dbReference type="PANTHER" id="PTHR47431">
    <property type="entry name" value="ZN(II)2CYS6 TRANSCRIPTION FACTOR (EUROFUNG)-RELATED"/>
    <property type="match status" value="1"/>
</dbReference>
<dbReference type="EMBL" id="KV878582">
    <property type="protein sequence ID" value="OJJ64560.1"/>
    <property type="molecule type" value="Genomic_DNA"/>
</dbReference>
<organism evidence="7 8">
    <name type="scientific">Aspergillus sydowii CBS 593.65</name>
    <dbReference type="NCBI Taxonomy" id="1036612"/>
    <lineage>
        <taxon>Eukaryota</taxon>
        <taxon>Fungi</taxon>
        <taxon>Dikarya</taxon>
        <taxon>Ascomycota</taxon>
        <taxon>Pezizomycotina</taxon>
        <taxon>Eurotiomycetes</taxon>
        <taxon>Eurotiomycetidae</taxon>
        <taxon>Eurotiales</taxon>
        <taxon>Aspergillaceae</taxon>
        <taxon>Aspergillus</taxon>
        <taxon>Aspergillus subgen. Nidulantes</taxon>
    </lineage>
</organism>
<dbReference type="GO" id="GO:0008270">
    <property type="term" value="F:zinc ion binding"/>
    <property type="evidence" value="ECO:0007669"/>
    <property type="project" value="InterPro"/>
</dbReference>
<dbReference type="SMART" id="SM00066">
    <property type="entry name" value="GAL4"/>
    <property type="match status" value="1"/>
</dbReference>
<dbReference type="GO" id="GO:0006351">
    <property type="term" value="P:DNA-templated transcription"/>
    <property type="evidence" value="ECO:0007669"/>
    <property type="project" value="InterPro"/>
</dbReference>
<dbReference type="GeneID" id="63767441"/>
<dbReference type="VEuPathDB" id="FungiDB:ASPSYDRAFT_84559"/>
<dbReference type="CDD" id="cd00067">
    <property type="entry name" value="GAL4"/>
    <property type="match status" value="1"/>
</dbReference>
<evidence type="ECO:0000256" key="5">
    <source>
        <dbReference type="ARBA" id="ARBA00023242"/>
    </source>
</evidence>
<evidence type="ECO:0000256" key="1">
    <source>
        <dbReference type="ARBA" id="ARBA00022723"/>
    </source>
</evidence>
<evidence type="ECO:0000313" key="7">
    <source>
        <dbReference type="EMBL" id="OJJ64560.1"/>
    </source>
</evidence>
<dbReference type="RefSeq" id="XP_040708366.1">
    <property type="nucleotide sequence ID" value="XM_040851368.1"/>
</dbReference>
<dbReference type="AlphaFoldDB" id="A0A1L9TYP7"/>
<dbReference type="InterPro" id="IPR007219">
    <property type="entry name" value="XnlR_reg_dom"/>
</dbReference>
<name>A0A1L9TYP7_9EURO</name>